<feature type="coiled-coil region" evidence="1">
    <location>
        <begin position="140"/>
        <end position="169"/>
    </location>
</feature>
<dbReference type="OrthoDB" id="10263597at2759"/>
<feature type="compositionally biased region" description="Polar residues" evidence="2">
    <location>
        <begin position="111"/>
        <end position="121"/>
    </location>
</feature>
<feature type="region of interest" description="Disordered" evidence="2">
    <location>
        <begin position="111"/>
        <end position="132"/>
    </location>
</feature>
<proteinExistence type="predicted"/>
<evidence type="ECO:0000313" key="4">
    <source>
        <dbReference type="Proteomes" id="UP000626092"/>
    </source>
</evidence>
<keyword evidence="1" id="KW-0175">Coiled coil</keyword>
<dbReference type="PANTHER" id="PTHR14428">
    <property type="entry name" value="NUCLEOLAR COMPLEX PROTEIN 3"/>
    <property type="match status" value="1"/>
</dbReference>
<dbReference type="GO" id="GO:0003682">
    <property type="term" value="F:chromatin binding"/>
    <property type="evidence" value="ECO:0007669"/>
    <property type="project" value="TreeGrafter"/>
</dbReference>
<dbReference type="GO" id="GO:0006270">
    <property type="term" value="P:DNA replication initiation"/>
    <property type="evidence" value="ECO:0007669"/>
    <property type="project" value="TreeGrafter"/>
</dbReference>
<dbReference type="InterPro" id="IPR016903">
    <property type="entry name" value="Nucleolar_cplx-assoc_3"/>
</dbReference>
<keyword evidence="4" id="KW-1185">Reference proteome</keyword>
<evidence type="ECO:0000256" key="1">
    <source>
        <dbReference type="SAM" id="Coils"/>
    </source>
</evidence>
<sequence length="185" mass="21080">MGRKQKIVLPPELPPEISEDEVEVSDEDLQFVNENRDYAGFVSNLDTHSITRHVSRVADVKEDALEALYERRSRKNSFEKEKEEKGLEVDRVDALPVKTLDGKLYYKTVPKMSQKSENATNGEDIGDNEADGADKSFFKLTKAEKRAKLKRKRKEEKQQAKEVAKVEEVQQTPQAEVLVLILACC</sequence>
<evidence type="ECO:0000313" key="3">
    <source>
        <dbReference type="EMBL" id="KAF7145025.1"/>
    </source>
</evidence>
<dbReference type="Proteomes" id="UP000626092">
    <property type="component" value="Unassembled WGS sequence"/>
</dbReference>
<gene>
    <name evidence="3" type="ORF">RHSIM_Rhsim04G0004600</name>
</gene>
<reference evidence="3" key="1">
    <citation type="submission" date="2019-11" db="EMBL/GenBank/DDBJ databases">
        <authorList>
            <person name="Liu Y."/>
            <person name="Hou J."/>
            <person name="Li T.-Q."/>
            <person name="Guan C.-H."/>
            <person name="Wu X."/>
            <person name="Wu H.-Z."/>
            <person name="Ling F."/>
            <person name="Zhang R."/>
            <person name="Shi X.-G."/>
            <person name="Ren J.-P."/>
            <person name="Chen E.-F."/>
            <person name="Sun J.-M."/>
        </authorList>
    </citation>
    <scope>NUCLEOTIDE SEQUENCE</scope>
    <source>
        <strain evidence="3">Adult_tree_wgs_1</strain>
        <tissue evidence="3">Leaves</tissue>
    </source>
</reference>
<organism evidence="3 4">
    <name type="scientific">Rhododendron simsii</name>
    <name type="common">Sims's rhododendron</name>
    <dbReference type="NCBI Taxonomy" id="118357"/>
    <lineage>
        <taxon>Eukaryota</taxon>
        <taxon>Viridiplantae</taxon>
        <taxon>Streptophyta</taxon>
        <taxon>Embryophyta</taxon>
        <taxon>Tracheophyta</taxon>
        <taxon>Spermatophyta</taxon>
        <taxon>Magnoliopsida</taxon>
        <taxon>eudicotyledons</taxon>
        <taxon>Gunneridae</taxon>
        <taxon>Pentapetalae</taxon>
        <taxon>asterids</taxon>
        <taxon>Ericales</taxon>
        <taxon>Ericaceae</taxon>
        <taxon>Ericoideae</taxon>
        <taxon>Rhodoreae</taxon>
        <taxon>Rhododendron</taxon>
    </lineage>
</organism>
<name>A0A834H3X6_RHOSS</name>
<comment type="caution">
    <text evidence="3">The sequence shown here is derived from an EMBL/GenBank/DDBJ whole genome shotgun (WGS) entry which is preliminary data.</text>
</comment>
<dbReference type="PANTHER" id="PTHR14428:SF5">
    <property type="entry name" value="NUCLEOLAR COMPLEX PROTEIN 3 HOMOLOG"/>
    <property type="match status" value="1"/>
</dbReference>
<accession>A0A834H3X6</accession>
<dbReference type="AlphaFoldDB" id="A0A834H3X6"/>
<evidence type="ECO:0000256" key="2">
    <source>
        <dbReference type="SAM" id="MobiDB-lite"/>
    </source>
</evidence>
<dbReference type="EMBL" id="WJXA01000004">
    <property type="protein sequence ID" value="KAF7145025.1"/>
    <property type="molecule type" value="Genomic_DNA"/>
</dbReference>
<protein>
    <submittedName>
        <fullName evidence="3">Uncharacterized protein</fullName>
    </submittedName>
</protein>
<dbReference type="GO" id="GO:0005730">
    <property type="term" value="C:nucleolus"/>
    <property type="evidence" value="ECO:0007669"/>
    <property type="project" value="TreeGrafter"/>
</dbReference>